<dbReference type="AlphaFoldDB" id="A0A163JJE3"/>
<feature type="transmembrane region" description="Helical" evidence="1">
    <location>
        <begin position="313"/>
        <end position="337"/>
    </location>
</feature>
<protein>
    <submittedName>
        <fullName evidence="2">Uncharacterized protein</fullName>
    </submittedName>
</protein>
<feature type="transmembrane region" description="Helical" evidence="1">
    <location>
        <begin position="128"/>
        <end position="147"/>
    </location>
</feature>
<dbReference type="PANTHER" id="PTHR34391">
    <property type="entry name" value="UPF0658 GOLGI APPARATUS MEMBRANE PROTEIN C1952.10C-RELATED"/>
    <property type="match status" value="1"/>
</dbReference>
<dbReference type="InParanoid" id="A0A163JJE3"/>
<dbReference type="GO" id="GO:0005794">
    <property type="term" value="C:Golgi apparatus"/>
    <property type="evidence" value="ECO:0007669"/>
    <property type="project" value="TreeGrafter"/>
</dbReference>
<feature type="transmembrane region" description="Helical" evidence="1">
    <location>
        <begin position="288"/>
        <end position="307"/>
    </location>
</feature>
<feature type="transmembrane region" description="Helical" evidence="1">
    <location>
        <begin position="103"/>
        <end position="121"/>
    </location>
</feature>
<dbReference type="PANTHER" id="PTHR34391:SF1">
    <property type="entry name" value="UPF0658 GOLGI APPARATUS MEMBRANE PROTEIN C1952.10C-RELATED"/>
    <property type="match status" value="1"/>
</dbReference>
<dbReference type="OrthoDB" id="2448307at2759"/>
<accession>A0A163JJE3</accession>
<feature type="transmembrane region" description="Helical" evidence="1">
    <location>
        <begin position="220"/>
        <end position="244"/>
    </location>
</feature>
<reference evidence="2" key="1">
    <citation type="submission" date="2016-04" db="EMBL/GenBank/DDBJ databases">
        <authorList>
            <person name="Evans L.H."/>
            <person name="Alamgir A."/>
            <person name="Owens N."/>
            <person name="Weber N.D."/>
            <person name="Virtaneva K."/>
            <person name="Barbian K."/>
            <person name="Babar A."/>
            <person name="Rosenke K."/>
        </authorList>
    </citation>
    <scope>NUCLEOTIDE SEQUENCE [LARGE SCALE GENOMIC DNA]</scope>
    <source>
        <strain evidence="2">CBS 101.48</strain>
    </source>
</reference>
<sequence length="426" mass="47919">MTLQNLASGIGRLCNVTWTRITQTKYTCGYVVLVLTSTIVCLILQGMIAGLHSQALSTLLDLYVKSGGDLSLLNSPLNWNQNQESNPHLLALIDLKRLKDENIFFVLLRLFYVYLGIDAIVRQSVIQLVAHSGLELMSVIFAAAQLYETHVCRKLVDSSMDLAVFDAAIHLSIAVIVILSVFTLVLAYSCKIIQQEIGWSTYKRLGADQGQKQRYRLAQWFLMVLKLDAFFHLVFSVFFVVVMSQEHIYGRGGSGLVWYIFHLIVTLLQIPSFLIARRGVTHEKPICMNIFVLLQVVFFVDFCIILQQTATSWAYWALAVSFAIALCIVTVVLTVYAKRNFNMGLLIHMQQLFDEEGVFNKNHNLGSTSARNSWLIDDDDVDHDFVSAASTTVTLTTKTTLDQGADMSLTQSSSKILVESSHWQRQ</sequence>
<proteinExistence type="predicted"/>
<evidence type="ECO:0000256" key="1">
    <source>
        <dbReference type="SAM" id="Phobius"/>
    </source>
</evidence>
<feature type="transmembrane region" description="Helical" evidence="1">
    <location>
        <begin position="167"/>
        <end position="188"/>
    </location>
</feature>
<organism evidence="2">
    <name type="scientific">Absidia glauca</name>
    <name type="common">Pin mould</name>
    <dbReference type="NCBI Taxonomy" id="4829"/>
    <lineage>
        <taxon>Eukaryota</taxon>
        <taxon>Fungi</taxon>
        <taxon>Fungi incertae sedis</taxon>
        <taxon>Mucoromycota</taxon>
        <taxon>Mucoromycotina</taxon>
        <taxon>Mucoromycetes</taxon>
        <taxon>Mucorales</taxon>
        <taxon>Cunninghamellaceae</taxon>
        <taxon>Absidia</taxon>
    </lineage>
</organism>
<evidence type="ECO:0000313" key="3">
    <source>
        <dbReference type="Proteomes" id="UP000078561"/>
    </source>
</evidence>
<feature type="transmembrane region" description="Helical" evidence="1">
    <location>
        <begin position="256"/>
        <end position="276"/>
    </location>
</feature>
<dbReference type="InterPro" id="IPR040410">
    <property type="entry name" value="UPF0658_Golgi"/>
</dbReference>
<keyword evidence="1" id="KW-1133">Transmembrane helix</keyword>
<dbReference type="STRING" id="4829.A0A163JJE3"/>
<keyword evidence="1" id="KW-0812">Transmembrane</keyword>
<keyword evidence="1" id="KW-0472">Membrane</keyword>
<dbReference type="EMBL" id="LT552963">
    <property type="protein sequence ID" value="SAL99773.1"/>
    <property type="molecule type" value="Genomic_DNA"/>
</dbReference>
<dbReference type="Proteomes" id="UP000078561">
    <property type="component" value="Unassembled WGS sequence"/>
</dbReference>
<evidence type="ECO:0000313" key="2">
    <source>
        <dbReference type="EMBL" id="SAL99773.1"/>
    </source>
</evidence>
<feature type="transmembrane region" description="Helical" evidence="1">
    <location>
        <begin position="30"/>
        <end position="51"/>
    </location>
</feature>
<gene>
    <name evidence="2" type="primary">ABSGL_05419.1 scaffold 6965</name>
</gene>
<keyword evidence="3" id="KW-1185">Reference proteome</keyword>
<name>A0A163JJE3_ABSGL</name>